<organism evidence="8 9">
    <name type="scientific">Morella rubra</name>
    <name type="common">Chinese bayberry</name>
    <dbReference type="NCBI Taxonomy" id="262757"/>
    <lineage>
        <taxon>Eukaryota</taxon>
        <taxon>Viridiplantae</taxon>
        <taxon>Streptophyta</taxon>
        <taxon>Embryophyta</taxon>
        <taxon>Tracheophyta</taxon>
        <taxon>Spermatophyta</taxon>
        <taxon>Magnoliopsida</taxon>
        <taxon>eudicotyledons</taxon>
        <taxon>Gunneridae</taxon>
        <taxon>Pentapetalae</taxon>
        <taxon>rosids</taxon>
        <taxon>fabids</taxon>
        <taxon>Fagales</taxon>
        <taxon>Myricaceae</taxon>
        <taxon>Morella</taxon>
    </lineage>
</organism>
<gene>
    <name evidence="8" type="ORF">CJ030_MR6G007984</name>
</gene>
<dbReference type="OrthoDB" id="75720at2759"/>
<feature type="transmembrane region" description="Helical" evidence="7">
    <location>
        <begin position="226"/>
        <end position="246"/>
    </location>
</feature>
<dbReference type="GO" id="GO:0005774">
    <property type="term" value="C:vacuolar membrane"/>
    <property type="evidence" value="ECO:0007669"/>
    <property type="project" value="TreeGrafter"/>
</dbReference>
<evidence type="ECO:0000256" key="5">
    <source>
        <dbReference type="ARBA" id="ARBA00022989"/>
    </source>
</evidence>
<evidence type="ECO:0000256" key="6">
    <source>
        <dbReference type="ARBA" id="ARBA00023136"/>
    </source>
</evidence>
<keyword evidence="3 7" id="KW-0812">Transmembrane</keyword>
<feature type="transmembrane region" description="Helical" evidence="7">
    <location>
        <begin position="258"/>
        <end position="280"/>
    </location>
</feature>
<feature type="transmembrane region" description="Helical" evidence="7">
    <location>
        <begin position="300"/>
        <end position="320"/>
    </location>
</feature>
<evidence type="ECO:0000256" key="3">
    <source>
        <dbReference type="ARBA" id="ARBA00022692"/>
    </source>
</evidence>
<evidence type="ECO:0000313" key="9">
    <source>
        <dbReference type="Proteomes" id="UP000516437"/>
    </source>
</evidence>
<feature type="transmembrane region" description="Helical" evidence="7">
    <location>
        <begin position="171"/>
        <end position="189"/>
    </location>
</feature>
<dbReference type="EMBL" id="RXIC02000024">
    <property type="protein sequence ID" value="KAB1211748.1"/>
    <property type="molecule type" value="Genomic_DNA"/>
</dbReference>
<evidence type="ECO:0008006" key="10">
    <source>
        <dbReference type="Google" id="ProtNLM"/>
    </source>
</evidence>
<feature type="transmembrane region" description="Helical" evidence="7">
    <location>
        <begin position="201"/>
        <end position="220"/>
    </location>
</feature>
<keyword evidence="6 7" id="KW-0472">Membrane</keyword>
<keyword evidence="5 7" id="KW-1133">Transmembrane helix</keyword>
<evidence type="ECO:0000256" key="4">
    <source>
        <dbReference type="ARBA" id="ARBA00022737"/>
    </source>
</evidence>
<dbReference type="InterPro" id="IPR005282">
    <property type="entry name" value="LC_transporter"/>
</dbReference>
<dbReference type="InterPro" id="IPR006603">
    <property type="entry name" value="PQ-loop_rpt"/>
</dbReference>
<dbReference type="SMART" id="SM00679">
    <property type="entry name" value="CTNS"/>
    <property type="match status" value="1"/>
</dbReference>
<evidence type="ECO:0000256" key="7">
    <source>
        <dbReference type="SAM" id="Phobius"/>
    </source>
</evidence>
<dbReference type="PANTHER" id="PTHR13131:SF5">
    <property type="entry name" value="CYSTINOSIN"/>
    <property type="match status" value="1"/>
</dbReference>
<reference evidence="8 9" key="1">
    <citation type="journal article" date="2019" name="Plant Biotechnol. J.">
        <title>The red bayberry genome and genetic basis of sex determination.</title>
        <authorList>
            <person name="Jia H.M."/>
            <person name="Jia H.J."/>
            <person name="Cai Q.L."/>
            <person name="Wang Y."/>
            <person name="Zhao H.B."/>
            <person name="Yang W.F."/>
            <person name="Wang G.Y."/>
            <person name="Li Y.H."/>
            <person name="Zhan D.L."/>
            <person name="Shen Y.T."/>
            <person name="Niu Q.F."/>
            <person name="Chang L."/>
            <person name="Qiu J."/>
            <person name="Zhao L."/>
            <person name="Xie H.B."/>
            <person name="Fu W.Y."/>
            <person name="Jin J."/>
            <person name="Li X.W."/>
            <person name="Jiao Y."/>
            <person name="Zhou C.C."/>
            <person name="Tu T."/>
            <person name="Chai C.Y."/>
            <person name="Gao J.L."/>
            <person name="Fan L.J."/>
            <person name="van de Weg E."/>
            <person name="Wang J.Y."/>
            <person name="Gao Z.S."/>
        </authorList>
    </citation>
    <scope>NUCLEOTIDE SEQUENCE [LARGE SCALE GENOMIC DNA]</scope>
    <source>
        <tissue evidence="8">Leaves</tissue>
    </source>
</reference>
<evidence type="ECO:0000313" key="8">
    <source>
        <dbReference type="EMBL" id="KAB1211748.1"/>
    </source>
</evidence>
<keyword evidence="4" id="KW-0677">Repeat</keyword>
<protein>
    <recommendedName>
        <fullName evidence="10">Cystinosin</fullName>
    </recommendedName>
</protein>
<keyword evidence="2" id="KW-0813">Transport</keyword>
<comment type="caution">
    <text evidence="8">The sequence shown here is derived from an EMBL/GenBank/DDBJ whole genome shotgun (WGS) entry which is preliminary data.</text>
</comment>
<dbReference type="PANTHER" id="PTHR13131">
    <property type="entry name" value="CYSTINOSIN"/>
    <property type="match status" value="1"/>
</dbReference>
<accession>A0A6A1VIP5</accession>
<name>A0A6A1VIP5_9ROSI</name>
<comment type="subcellular location">
    <subcellularLocation>
        <location evidence="1">Endomembrane system</location>
        <topology evidence="1">Multi-pass membrane protein</topology>
    </subcellularLocation>
</comment>
<dbReference type="AlphaFoldDB" id="A0A6A1VIP5"/>
<dbReference type="Gene3D" id="1.20.1280.290">
    <property type="match status" value="1"/>
</dbReference>
<dbReference type="GO" id="GO:0012505">
    <property type="term" value="C:endomembrane system"/>
    <property type="evidence" value="ECO:0007669"/>
    <property type="project" value="UniProtKB-SubCell"/>
</dbReference>
<dbReference type="Proteomes" id="UP000516437">
    <property type="component" value="Chromosome 6"/>
</dbReference>
<keyword evidence="9" id="KW-1185">Reference proteome</keyword>
<evidence type="ECO:0000256" key="2">
    <source>
        <dbReference type="ARBA" id="ARBA00022448"/>
    </source>
</evidence>
<dbReference type="Pfam" id="PF04193">
    <property type="entry name" value="PQ-loop"/>
    <property type="match status" value="1"/>
</dbReference>
<sequence>MCTGAAEDPDQVGKGQSIPRKGLTYSRGYLTPGCAQAGEYKIHRGQLPITLSFSLQRMRDKNLRLLSASLCAREKWLPGIQLSWKSRTKYWDGPLSSHGPRVSTRKSSLISVGKGLSFDFVVLNLTKHLSYLIHNVSLYFSSDIQKQYYEKYGYGQVGAFRKMIPVAANDVAFSINAVLATAIIGLQIVIYERGNQKVSKIAIAIVCAVWLFAAVCFIIALPTHSWLWLISIFNSIQVLMTAIKYIPQAFMNYVRKSAEGFSIGFVLLDFCGGTTNLGQMVVQSIDQGSLVNFYGNMGKMLLSVVSILFDIVFLCQRFVLYPHNDPQVSQKLIEENTEPLVKSSHHQLSANV</sequence>
<dbReference type="GO" id="GO:0015184">
    <property type="term" value="F:L-cystine transmembrane transporter activity"/>
    <property type="evidence" value="ECO:0007669"/>
    <property type="project" value="TreeGrafter"/>
</dbReference>
<proteinExistence type="predicted"/>
<evidence type="ECO:0000256" key="1">
    <source>
        <dbReference type="ARBA" id="ARBA00004127"/>
    </source>
</evidence>